<keyword evidence="1" id="KW-1133">Transmembrane helix</keyword>
<accession>A0A6C0LDY4</accession>
<reference evidence="2" key="1">
    <citation type="journal article" date="2020" name="Nature">
        <title>Giant virus diversity and host interactions through global metagenomics.</title>
        <authorList>
            <person name="Schulz F."/>
            <person name="Roux S."/>
            <person name="Paez-Espino D."/>
            <person name="Jungbluth S."/>
            <person name="Walsh D.A."/>
            <person name="Denef V.J."/>
            <person name="McMahon K.D."/>
            <person name="Konstantinidis K.T."/>
            <person name="Eloe-Fadrosh E.A."/>
            <person name="Kyrpides N.C."/>
            <person name="Woyke T."/>
        </authorList>
    </citation>
    <scope>NUCLEOTIDE SEQUENCE</scope>
    <source>
        <strain evidence="2">GVMAG-M-3300027791-30</strain>
    </source>
</reference>
<feature type="transmembrane region" description="Helical" evidence="1">
    <location>
        <begin position="6"/>
        <end position="28"/>
    </location>
</feature>
<evidence type="ECO:0000313" key="2">
    <source>
        <dbReference type="EMBL" id="QHU28677.1"/>
    </source>
</evidence>
<organism evidence="2">
    <name type="scientific">viral metagenome</name>
    <dbReference type="NCBI Taxonomy" id="1070528"/>
    <lineage>
        <taxon>unclassified sequences</taxon>
        <taxon>metagenomes</taxon>
        <taxon>organismal metagenomes</taxon>
    </lineage>
</organism>
<keyword evidence="1" id="KW-0472">Membrane</keyword>
<keyword evidence="1" id="KW-0812">Transmembrane</keyword>
<sequence>MKWSIFFVNILIHVGVMALFLTVFFFTIAQYFEKKIIEDQIDFVIDDFVGNSLKPVPETTKNEIKNEINSAFDKQDLSKADESVIKENKEVSKKAWIFVSTLLSIIFVIVVIFGLKYKWERYYLKFLFNSALISLIFVAITETLFMFLIAQNYLSADPNQIKMKIIDTIGSNTCDPCKHPECIGSITAICPKP</sequence>
<evidence type="ECO:0000256" key="1">
    <source>
        <dbReference type="SAM" id="Phobius"/>
    </source>
</evidence>
<dbReference type="AlphaFoldDB" id="A0A6C0LDY4"/>
<proteinExistence type="predicted"/>
<dbReference type="EMBL" id="MN740474">
    <property type="protein sequence ID" value="QHU28677.1"/>
    <property type="molecule type" value="Genomic_DNA"/>
</dbReference>
<feature type="transmembrane region" description="Helical" evidence="1">
    <location>
        <begin position="127"/>
        <end position="154"/>
    </location>
</feature>
<name>A0A6C0LDY4_9ZZZZ</name>
<protein>
    <submittedName>
        <fullName evidence="2">Uncharacterized protein</fullName>
    </submittedName>
</protein>
<feature type="transmembrane region" description="Helical" evidence="1">
    <location>
        <begin position="95"/>
        <end position="115"/>
    </location>
</feature>